<feature type="transmembrane region" description="Helical" evidence="7">
    <location>
        <begin position="148"/>
        <end position="167"/>
    </location>
</feature>
<feature type="transmembrane region" description="Helical" evidence="7">
    <location>
        <begin position="288"/>
        <end position="313"/>
    </location>
</feature>
<keyword evidence="9" id="KW-1185">Reference proteome</keyword>
<dbReference type="EMBL" id="NTFH01000024">
    <property type="protein sequence ID" value="PHQ13522.1"/>
    <property type="molecule type" value="Genomic_DNA"/>
</dbReference>
<feature type="transmembrane region" description="Helical" evidence="7">
    <location>
        <begin position="80"/>
        <end position="103"/>
    </location>
</feature>
<keyword evidence="6 7" id="KW-0472">Membrane</keyword>
<evidence type="ECO:0000256" key="5">
    <source>
        <dbReference type="ARBA" id="ARBA00022989"/>
    </source>
</evidence>
<keyword evidence="4 7" id="KW-0812">Transmembrane</keyword>
<gene>
    <name evidence="8" type="ORF">CLH61_17990</name>
</gene>
<feature type="transmembrane region" description="Helical" evidence="7">
    <location>
        <begin position="115"/>
        <end position="136"/>
    </location>
</feature>
<reference evidence="8 9" key="1">
    <citation type="submission" date="2017-09" db="EMBL/GenBank/DDBJ databases">
        <title>The draft genome sequences of Marinobacter sp. PWS21.</title>
        <authorList>
            <person name="Cao J."/>
        </authorList>
    </citation>
    <scope>NUCLEOTIDE SEQUENCE [LARGE SCALE GENOMIC DNA]</scope>
    <source>
        <strain evidence="8 9">PWS21</strain>
    </source>
</reference>
<name>A0A2G1UGD2_9GAMM</name>
<dbReference type="Pfam" id="PF13440">
    <property type="entry name" value="Polysacc_synt_3"/>
    <property type="match status" value="1"/>
</dbReference>
<dbReference type="CDD" id="cd13127">
    <property type="entry name" value="MATE_tuaB_like"/>
    <property type="match status" value="1"/>
</dbReference>
<dbReference type="RefSeq" id="WP_099616082.1">
    <property type="nucleotide sequence ID" value="NZ_KZ319383.1"/>
</dbReference>
<feature type="transmembrane region" description="Helical" evidence="7">
    <location>
        <begin position="44"/>
        <end position="68"/>
    </location>
</feature>
<evidence type="ECO:0000256" key="1">
    <source>
        <dbReference type="ARBA" id="ARBA00004651"/>
    </source>
</evidence>
<comment type="similarity">
    <text evidence="2">Belongs to the polysaccharide synthase family.</text>
</comment>
<sequence length="488" mass="52619">MKGINRKIGVGVLWNLVSLFLSRGATTVFTLFLARLLAPEAFGLVAMATVVFELASAFVNSGLGQALIRSKSVSDTDLTTVFYTNLVLSGCAYGVLFFGAPYVAGFYKQPELTSLVQVMGLVVFINATRVVQTAVLSREMNFKSQMKANSIAALGSGILAVSAAYLGWGVWSLVVMMLSQAFITSAIMWLASNWRPTLTFSFESFFRLFKFGRNLLAEGILEISFQNSYVLVIGRFFSAEVTGLYFFAKKVTNLISQHFTGAVQQATFPALSTLQDDNEMLRHKYRQVLQLMMFLVAPIMALLAGLASPLFGLLFDARWQGAVPYLQLLCVVGALFPLHSLNVSLLNVKGRSDLVLKVGLLKKAVNLALLFGAIPFGVIGIVVSQVIGSALALVPNTYYSARLIGYPLGAQLRDVLKPVLASCIAGWVAWSIAGKMVDASVGLFVAASGIGVAAYLLLSVLIRAEGAALLLRKGRSWLDKKFAGIPSA</sequence>
<dbReference type="GO" id="GO:0005886">
    <property type="term" value="C:plasma membrane"/>
    <property type="evidence" value="ECO:0007669"/>
    <property type="project" value="UniProtKB-SubCell"/>
</dbReference>
<dbReference type="InterPro" id="IPR050833">
    <property type="entry name" value="Poly_Biosynth_Transport"/>
</dbReference>
<evidence type="ECO:0000256" key="7">
    <source>
        <dbReference type="SAM" id="Phobius"/>
    </source>
</evidence>
<dbReference type="AlphaFoldDB" id="A0A2G1UGD2"/>
<evidence type="ECO:0000256" key="4">
    <source>
        <dbReference type="ARBA" id="ARBA00022692"/>
    </source>
</evidence>
<accession>A0A2G1UGD2</accession>
<feature type="transmembrane region" description="Helical" evidence="7">
    <location>
        <begin position="12"/>
        <end position="38"/>
    </location>
</feature>
<comment type="caution">
    <text evidence="8">The sequence shown here is derived from an EMBL/GenBank/DDBJ whole genome shotgun (WGS) entry which is preliminary data.</text>
</comment>
<evidence type="ECO:0000256" key="6">
    <source>
        <dbReference type="ARBA" id="ARBA00023136"/>
    </source>
</evidence>
<keyword evidence="3" id="KW-1003">Cell membrane</keyword>
<organism evidence="8 9">
    <name type="scientific">Marinobacter profundi</name>
    <dbReference type="NCBI Taxonomy" id="2666256"/>
    <lineage>
        <taxon>Bacteria</taxon>
        <taxon>Pseudomonadati</taxon>
        <taxon>Pseudomonadota</taxon>
        <taxon>Gammaproteobacteria</taxon>
        <taxon>Pseudomonadales</taxon>
        <taxon>Marinobacteraceae</taxon>
        <taxon>Marinobacter</taxon>
    </lineage>
</organism>
<dbReference type="PANTHER" id="PTHR30250:SF10">
    <property type="entry name" value="LIPOPOLYSACCHARIDE BIOSYNTHESIS PROTEIN WZXC"/>
    <property type="match status" value="1"/>
</dbReference>
<feature type="transmembrane region" description="Helical" evidence="7">
    <location>
        <begin position="367"/>
        <end position="395"/>
    </location>
</feature>
<feature type="transmembrane region" description="Helical" evidence="7">
    <location>
        <begin position="325"/>
        <end position="346"/>
    </location>
</feature>
<feature type="transmembrane region" description="Helical" evidence="7">
    <location>
        <begin position="441"/>
        <end position="462"/>
    </location>
</feature>
<dbReference type="Proteomes" id="UP000231409">
    <property type="component" value="Unassembled WGS sequence"/>
</dbReference>
<proteinExistence type="inferred from homology"/>
<evidence type="ECO:0000256" key="2">
    <source>
        <dbReference type="ARBA" id="ARBA00007430"/>
    </source>
</evidence>
<evidence type="ECO:0000313" key="8">
    <source>
        <dbReference type="EMBL" id="PHQ13522.1"/>
    </source>
</evidence>
<keyword evidence="5 7" id="KW-1133">Transmembrane helix</keyword>
<comment type="subcellular location">
    <subcellularLocation>
        <location evidence="1">Cell membrane</location>
        <topology evidence="1">Multi-pass membrane protein</topology>
    </subcellularLocation>
</comment>
<protein>
    <submittedName>
        <fullName evidence="8">Lipopolysaccharide biosynthesis protein</fullName>
    </submittedName>
</protein>
<evidence type="ECO:0000256" key="3">
    <source>
        <dbReference type="ARBA" id="ARBA00022475"/>
    </source>
</evidence>
<evidence type="ECO:0000313" key="9">
    <source>
        <dbReference type="Proteomes" id="UP000231409"/>
    </source>
</evidence>
<dbReference type="PANTHER" id="PTHR30250">
    <property type="entry name" value="PST FAMILY PREDICTED COLANIC ACID TRANSPORTER"/>
    <property type="match status" value="1"/>
</dbReference>